<feature type="chain" id="PRO_5002897449" evidence="2">
    <location>
        <begin position="31"/>
        <end position="1411"/>
    </location>
</feature>
<keyword evidence="2" id="KW-0732">Signal</keyword>
<dbReference type="Gene3D" id="2.70.98.50">
    <property type="entry name" value="putative glycoside hydrolase family protein from bacillus halodurans"/>
    <property type="match status" value="1"/>
</dbReference>
<dbReference type="Gene3D" id="2.60.120.260">
    <property type="entry name" value="Galactose-binding domain-like"/>
    <property type="match status" value="2"/>
</dbReference>
<feature type="signal peptide" evidence="2">
    <location>
        <begin position="1"/>
        <end position="30"/>
    </location>
</feature>
<dbReference type="InterPro" id="IPR054363">
    <property type="entry name" value="GH95_cat"/>
</dbReference>
<feature type="domain" description="Fibronectin type-III" evidence="3">
    <location>
        <begin position="823"/>
        <end position="914"/>
    </location>
</feature>
<dbReference type="PROSITE" id="PS50853">
    <property type="entry name" value="FN3"/>
    <property type="match status" value="1"/>
</dbReference>
<dbReference type="Gene3D" id="2.60.40.10">
    <property type="entry name" value="Immunoglobulins"/>
    <property type="match status" value="1"/>
</dbReference>
<reference evidence="4 5" key="1">
    <citation type="submission" date="2009-01" db="EMBL/GenBank/DDBJ databases">
        <authorList>
            <person name="Fulton L."/>
            <person name="Clifton S."/>
            <person name="Fulton B."/>
            <person name="Xu J."/>
            <person name="Minx P."/>
            <person name="Pepin K.H."/>
            <person name="Johnson M."/>
            <person name="Bhonagiri V."/>
            <person name="Nash W.E."/>
            <person name="Mardis E.R."/>
            <person name="Wilson R.K."/>
        </authorList>
    </citation>
    <scope>NUCLEOTIDE SEQUENCE [LARGE SCALE GENOMIC DNA]</scope>
    <source>
        <strain evidence="4 5">DSM 5476</strain>
    </source>
</reference>
<dbReference type="Pfam" id="PF14498">
    <property type="entry name" value="Glyco_hyd_65N_2"/>
    <property type="match status" value="2"/>
</dbReference>
<dbReference type="InterPro" id="IPR008928">
    <property type="entry name" value="6-hairpin_glycosidase_sf"/>
</dbReference>
<accession>C0EIR9</accession>
<dbReference type="HOGENOM" id="CLU_253695_0_0_9"/>
<dbReference type="PANTHER" id="PTHR31084">
    <property type="entry name" value="ALPHA-L-FUCOSIDASE 2"/>
    <property type="match status" value="1"/>
</dbReference>
<evidence type="ECO:0000256" key="2">
    <source>
        <dbReference type="SAM" id="SignalP"/>
    </source>
</evidence>
<dbReference type="Pfam" id="PF22633">
    <property type="entry name" value="F5_F8_type_C_2"/>
    <property type="match status" value="1"/>
</dbReference>
<dbReference type="EMBL" id="ACEC01000129">
    <property type="protein sequence ID" value="EEG28656.1"/>
    <property type="molecule type" value="Genomic_DNA"/>
</dbReference>
<dbReference type="InterPro" id="IPR013783">
    <property type="entry name" value="Ig-like_fold"/>
</dbReference>
<dbReference type="Gene3D" id="1.20.1270.90">
    <property type="entry name" value="AF1782-like"/>
    <property type="match status" value="1"/>
</dbReference>
<keyword evidence="1" id="KW-0326">Glycosidase</keyword>
<dbReference type="PANTHER" id="PTHR31084:SF19">
    <property type="entry name" value="GLYCOSYL HYDROLASE FAMILY 95 N-TERMINAL DOMAIN-CONTAINING PROTEIN"/>
    <property type="match status" value="1"/>
</dbReference>
<keyword evidence="1" id="KW-0378">Hydrolase</keyword>
<dbReference type="InterPro" id="IPR036116">
    <property type="entry name" value="FN3_sf"/>
</dbReference>
<dbReference type="InterPro" id="IPR049053">
    <property type="entry name" value="AFCA-like_C"/>
</dbReference>
<dbReference type="STRING" id="537013.CLOSTMETH_03764"/>
<comment type="caution">
    <text evidence="4">The sequence shown here is derived from an EMBL/GenBank/DDBJ whole genome shotgun (WGS) entry which is preliminary data.</text>
</comment>
<dbReference type="SUPFAM" id="SSF49265">
    <property type="entry name" value="Fibronectin type III"/>
    <property type="match status" value="1"/>
</dbReference>
<evidence type="ECO:0000256" key="1">
    <source>
        <dbReference type="ARBA" id="ARBA00023295"/>
    </source>
</evidence>
<dbReference type="Pfam" id="PF22124">
    <property type="entry name" value="Glyco_hydro_95_cat"/>
    <property type="match status" value="1"/>
</dbReference>
<dbReference type="InterPro" id="IPR000421">
    <property type="entry name" value="FA58C"/>
</dbReference>
<dbReference type="GO" id="GO:0005975">
    <property type="term" value="P:carbohydrate metabolic process"/>
    <property type="evidence" value="ECO:0007669"/>
    <property type="project" value="InterPro"/>
</dbReference>
<dbReference type="CDD" id="cd00063">
    <property type="entry name" value="FN3"/>
    <property type="match status" value="1"/>
</dbReference>
<protein>
    <submittedName>
        <fullName evidence="4">F5/8 type C domain protein</fullName>
    </submittedName>
</protein>
<dbReference type="InterPro" id="IPR008979">
    <property type="entry name" value="Galactose-bd-like_sf"/>
</dbReference>
<keyword evidence="5" id="KW-1185">Reference proteome</keyword>
<dbReference type="Pfam" id="PF00754">
    <property type="entry name" value="F5_F8_type_C"/>
    <property type="match status" value="1"/>
</dbReference>
<feature type="non-terminal residue" evidence="4">
    <location>
        <position position="1411"/>
    </location>
</feature>
<sequence length="1411" mass="154879">MKHLKQRAKRIAAAAVAIVMASQMAITAIAAGQSANTAEPLAAAKQLKLWYDEPAPSSDIGWREWSIPMGNGYMGVNLFGGVQTERIQITENSLQDSNTSVGGLNNFSETYIDFEHSDPQNYQRELNLSEGVASVVYDSDGVRYERQYFTDYPDKVMVIRLSASEAGKLSFTLRPTIPYLCDYHVEPGDNRGKHGTVKAEGDTITLAGAMEYYNVEFEGQYKVLPTGGTMTAQNDQNGDNGTISVQNADSAVILIGIGTNYELKSSVFTANNRLDKLKGNAHPHAKVTKIIQDASAKSYDELLASHQEDYKGLFDRVSVDFGGQMPTVTTDELLKNYQNGQSDPYLEELFYQFGRYMLICSSRKGALPPNLQGVWNVFNDPPWRSGYWHNINLQMNYWPAFTGNLPELFEAYADYQKAYLEKAEQYAVSNIQKNNPSALDKVNTKENGWALGNSTWPYNISGSASHSGFGTGAFTSIMFWDYYDYTRDASVLEDTAYPAVSGMAKFLSKIVQPIDGYLLASPSYSPENQHNGGSYKTVGCAFDQQMIYENHLDTLKAADALGLTAEDEPALATLEQQLPLLDPVQVGASGQIKEYREEKFYGDIGEYDHRHISQLVGAYPGTMINSSTPAWQDAVKVSLQSRGDGSKGWSKAHRTAVWARVFEGDEAYRTYQLQLRTHTMNNLFNDHNGSKNSSSKLFQCDGNFGATAGVSEMLLQSHEGFLAPLPAMPQAWDTGSYRGLLARGNFEVSADWAEGQATKFEILSKSGESCKVKYDNLASAKLTDSQGNEVLFTTEGKDIVCFDTKEGETYTFTQIPEKVQIDAPTNLTANYTGADAVELSWDASANASGYNVYRATGSEAEYELIAADVSDTSYRFESPDLEINPQTTFRITAVSSDGHESKSLTRVVLQTAQPESATAAVVGESNLQISIAPVEEATSYRVYQKTGEDSYELVLESAYSTVVLENAALDCEYAVTAFNHRESAKTPVVITSNFDVDNALLNKPITINRSTSGSYPASLAVDGDNSTRLASSDANIGTPLVLEIDLQGSYSLNHLTFKEFIPSSEKKTRCDETTVELLQEDGSWKTVVDKQSLTTPKSGAVTAFELGGVSGSKMRITIVNKETRKGPTLFEIQCSASVAKPADKTALFHAVTDSDTVDTAGALPIFVSAFEKAKADAVTALTNLTASQSQVDAAITALEQAIQNLKSSGENILLNKPITVDQPPYSEQYPATNLVDGDLSTRFAAKDDGNSLTVEIDLQGRFKIDLIYLQEYINPDTRSHKTTIEVYDNNEWTTAVQNLELSSESIDYRRSENLIDLVGVEGSKIRFHFLNTKADKRITIYEINAIGTNLTPPEPVDTDKTILNKVIEKAEALLGTDEFNNAIQSVQDSFQAALAQAKDVADYDYSTQEEI</sequence>
<dbReference type="InterPro" id="IPR027414">
    <property type="entry name" value="GH95_N_dom"/>
</dbReference>
<organism evidence="4 5">
    <name type="scientific">[Clostridium] methylpentosum DSM 5476</name>
    <dbReference type="NCBI Taxonomy" id="537013"/>
    <lineage>
        <taxon>Bacteria</taxon>
        <taxon>Bacillati</taxon>
        <taxon>Bacillota</taxon>
        <taxon>Clostridia</taxon>
        <taxon>Eubacteriales</taxon>
        <taxon>Oscillospiraceae</taxon>
        <taxon>Oscillospiraceae incertae sedis</taxon>
    </lineage>
</organism>
<reference evidence="4 5" key="2">
    <citation type="submission" date="2009-02" db="EMBL/GenBank/DDBJ databases">
        <title>Draft genome sequence of Clostridium methylpentosum (DSM 5476).</title>
        <authorList>
            <person name="Sudarsanam P."/>
            <person name="Ley R."/>
            <person name="Guruge J."/>
            <person name="Turnbaugh P.J."/>
            <person name="Mahowald M."/>
            <person name="Liep D."/>
            <person name="Gordon J."/>
        </authorList>
    </citation>
    <scope>NUCLEOTIDE SEQUENCE [LARGE SCALE GENOMIC DNA]</scope>
    <source>
        <strain evidence="4 5">DSM 5476</strain>
    </source>
</reference>
<gene>
    <name evidence="4" type="ORF">CLOSTMETH_03764</name>
</gene>
<evidence type="ECO:0000313" key="4">
    <source>
        <dbReference type="EMBL" id="EEG28656.1"/>
    </source>
</evidence>
<dbReference type="SUPFAM" id="SSF48208">
    <property type="entry name" value="Six-hairpin glycosidases"/>
    <property type="match status" value="1"/>
</dbReference>
<dbReference type="InterPro" id="IPR003961">
    <property type="entry name" value="FN3_dom"/>
</dbReference>
<dbReference type="Proteomes" id="UP000003340">
    <property type="component" value="Unassembled WGS sequence"/>
</dbReference>
<name>C0EIR9_9FIRM</name>
<dbReference type="GO" id="GO:0004560">
    <property type="term" value="F:alpha-L-fucosidase activity"/>
    <property type="evidence" value="ECO:0007669"/>
    <property type="project" value="TreeGrafter"/>
</dbReference>
<dbReference type="InterPro" id="IPR012341">
    <property type="entry name" value="6hp_glycosidase-like_sf"/>
</dbReference>
<evidence type="ECO:0000259" key="3">
    <source>
        <dbReference type="PROSITE" id="PS50853"/>
    </source>
</evidence>
<dbReference type="Gene3D" id="1.50.10.10">
    <property type="match status" value="1"/>
</dbReference>
<evidence type="ECO:0000313" key="5">
    <source>
        <dbReference type="Proteomes" id="UP000003340"/>
    </source>
</evidence>
<dbReference type="SUPFAM" id="SSF49785">
    <property type="entry name" value="Galactose-binding domain-like"/>
    <property type="match status" value="2"/>
</dbReference>
<dbReference type="Pfam" id="PF21307">
    <property type="entry name" value="Glyco_hydro_95_C"/>
    <property type="match status" value="1"/>
</dbReference>
<proteinExistence type="predicted"/>
<dbReference type="eggNOG" id="COG1554">
    <property type="taxonomic scope" value="Bacteria"/>
</dbReference>